<dbReference type="AlphaFoldDB" id="A0A7H4P549"/>
<dbReference type="Proteomes" id="UP000254571">
    <property type="component" value="Unassembled WGS sequence"/>
</dbReference>
<accession>A0A7H4P549</accession>
<dbReference type="SMART" id="SM00481">
    <property type="entry name" value="POLIIIAc"/>
    <property type="match status" value="1"/>
</dbReference>
<gene>
    <name evidence="2" type="ORF">NCTC9149_03996</name>
</gene>
<comment type="caution">
    <text evidence="2">The sequence shown here is derived from an EMBL/GenBank/DDBJ whole genome shotgun (WGS) entry which is preliminary data.</text>
</comment>
<dbReference type="InterPro" id="IPR004013">
    <property type="entry name" value="PHP_dom"/>
</dbReference>
<dbReference type="GO" id="GO:0004534">
    <property type="term" value="F:5'-3' RNA exonuclease activity"/>
    <property type="evidence" value="ECO:0007669"/>
    <property type="project" value="TreeGrafter"/>
</dbReference>
<dbReference type="GO" id="GO:0035312">
    <property type="term" value="F:5'-3' DNA exonuclease activity"/>
    <property type="evidence" value="ECO:0007669"/>
    <property type="project" value="TreeGrafter"/>
</dbReference>
<dbReference type="SUPFAM" id="SSF89550">
    <property type="entry name" value="PHP domain-like"/>
    <property type="match status" value="1"/>
</dbReference>
<evidence type="ECO:0000313" key="2">
    <source>
        <dbReference type="EMBL" id="STW07564.1"/>
    </source>
</evidence>
<dbReference type="PANTHER" id="PTHR42924:SF3">
    <property type="entry name" value="POLYMERASE_HISTIDINOL PHOSPHATASE N-TERMINAL DOMAIN-CONTAINING PROTEIN"/>
    <property type="match status" value="1"/>
</dbReference>
<evidence type="ECO:0000313" key="3">
    <source>
        <dbReference type="Proteomes" id="UP000254571"/>
    </source>
</evidence>
<dbReference type="Pfam" id="PF02811">
    <property type="entry name" value="PHP"/>
    <property type="match status" value="1"/>
</dbReference>
<dbReference type="EMBL" id="UGMX01000002">
    <property type="protein sequence ID" value="STW07564.1"/>
    <property type="molecule type" value="Genomic_DNA"/>
</dbReference>
<name>A0A7H4P549_9ENTR</name>
<dbReference type="Gene3D" id="1.10.150.650">
    <property type="match status" value="1"/>
</dbReference>
<proteinExistence type="predicted"/>
<dbReference type="PANTHER" id="PTHR42924">
    <property type="entry name" value="EXONUCLEASE"/>
    <property type="match status" value="1"/>
</dbReference>
<dbReference type="InterPro" id="IPR003141">
    <property type="entry name" value="Pol/His_phosphatase_N"/>
</dbReference>
<dbReference type="InterPro" id="IPR052018">
    <property type="entry name" value="PHP_domain"/>
</dbReference>
<protein>
    <submittedName>
        <fullName evidence="2">Metal-dependent phosphoesterases (PHP family)</fullName>
    </submittedName>
</protein>
<evidence type="ECO:0000259" key="1">
    <source>
        <dbReference type="SMART" id="SM00481"/>
    </source>
</evidence>
<reference evidence="2 3" key="1">
    <citation type="submission" date="2018-06" db="EMBL/GenBank/DDBJ databases">
        <authorList>
            <consortium name="Pathogen Informatics"/>
            <person name="Doyle S."/>
        </authorList>
    </citation>
    <scope>NUCLEOTIDE SEQUENCE [LARGE SCALE GENOMIC DNA]</scope>
    <source>
        <strain evidence="2 3">NCTC9149</strain>
    </source>
</reference>
<dbReference type="Gene3D" id="3.20.20.140">
    <property type="entry name" value="Metal-dependent hydrolases"/>
    <property type="match status" value="1"/>
</dbReference>
<dbReference type="InterPro" id="IPR016195">
    <property type="entry name" value="Pol/histidinol_Pase-like"/>
</dbReference>
<feature type="domain" description="Polymerase/histidinol phosphatase N-terminal" evidence="1">
    <location>
        <begin position="10"/>
        <end position="77"/>
    </location>
</feature>
<organism evidence="2 3">
    <name type="scientific">Klebsiella grimontii</name>
    <dbReference type="NCBI Taxonomy" id="2058152"/>
    <lineage>
        <taxon>Bacteria</taxon>
        <taxon>Pseudomonadati</taxon>
        <taxon>Pseudomonadota</taxon>
        <taxon>Gammaproteobacteria</taxon>
        <taxon>Enterobacterales</taxon>
        <taxon>Enterobacteriaceae</taxon>
        <taxon>Klebsiella/Raoultella group</taxon>
        <taxon>Klebsiella</taxon>
    </lineage>
</organism>
<sequence>MSNTNYAVIYDLHSHTIASDGRLTPEELVHRAHQMRVGTLAITDHDTVAAIPAAQAEIERAGLPLALITGVEISTLWENHEIHIVGLNIDIGHPAMTALLDEQKARRQMRGQQIAERLEKARIPGAWEGALKLADGGAVTRGHFARFLVEAGYANNMADVFKKYLARGKNRLRSASVVYNKTSD</sequence>